<comment type="caution">
    <text evidence="4">The sequence shown here is derived from an EMBL/GenBank/DDBJ whole genome shotgun (WGS) entry which is preliminary data.</text>
</comment>
<dbReference type="Pfam" id="PF13499">
    <property type="entry name" value="EF-hand_7"/>
    <property type="match status" value="1"/>
</dbReference>
<keyword evidence="5" id="KW-1185">Reference proteome</keyword>
<gene>
    <name evidence="3" type="ORF">Tsubulata_041717</name>
    <name evidence="4" type="ORF">Tsubulata_043163</name>
</gene>
<feature type="domain" description="EF-hand" evidence="2">
    <location>
        <begin position="59"/>
        <end position="94"/>
    </location>
</feature>
<reference evidence="4" key="1">
    <citation type="submission" date="2022-02" db="EMBL/GenBank/DDBJ databases">
        <authorList>
            <person name="Henning P.M."/>
            <person name="McCubbin A.G."/>
            <person name="Shore J.S."/>
        </authorList>
    </citation>
    <scope>NUCLEOTIDE SEQUENCE</scope>
    <source>
        <strain evidence="4">F60SS</strain>
        <tissue evidence="4">Leaves</tissue>
    </source>
</reference>
<dbReference type="PROSITE" id="PS50222">
    <property type="entry name" value="EF_HAND_2"/>
    <property type="match status" value="2"/>
</dbReference>
<evidence type="ECO:0000313" key="4">
    <source>
        <dbReference type="EMBL" id="KAJ4834870.1"/>
    </source>
</evidence>
<dbReference type="SMART" id="SM00054">
    <property type="entry name" value="EFh"/>
    <property type="match status" value="2"/>
</dbReference>
<dbReference type="CDD" id="cd00051">
    <property type="entry name" value="EFh"/>
    <property type="match status" value="1"/>
</dbReference>
<dbReference type="PROSITE" id="PS00018">
    <property type="entry name" value="EF_HAND_1"/>
    <property type="match status" value="2"/>
</dbReference>
<organism evidence="4 5">
    <name type="scientific">Turnera subulata</name>
    <dbReference type="NCBI Taxonomy" id="218843"/>
    <lineage>
        <taxon>Eukaryota</taxon>
        <taxon>Viridiplantae</taxon>
        <taxon>Streptophyta</taxon>
        <taxon>Embryophyta</taxon>
        <taxon>Tracheophyta</taxon>
        <taxon>Spermatophyta</taxon>
        <taxon>Magnoliopsida</taxon>
        <taxon>eudicotyledons</taxon>
        <taxon>Gunneridae</taxon>
        <taxon>Pentapetalae</taxon>
        <taxon>rosids</taxon>
        <taxon>fabids</taxon>
        <taxon>Malpighiales</taxon>
        <taxon>Passifloraceae</taxon>
        <taxon>Turnera</taxon>
    </lineage>
</organism>
<evidence type="ECO:0000313" key="3">
    <source>
        <dbReference type="EMBL" id="KAJ4831553.1"/>
    </source>
</evidence>
<name>A0A9Q0JBL8_9ROSI</name>
<reference evidence="4" key="2">
    <citation type="journal article" date="2023" name="Plants (Basel)">
        <title>Annotation of the Turnera subulata (Passifloraceae) Draft Genome Reveals the S-Locus Evolved after the Divergence of Turneroideae from Passifloroideae in a Stepwise Manner.</title>
        <authorList>
            <person name="Henning P.M."/>
            <person name="Roalson E.H."/>
            <person name="Mir W."/>
            <person name="McCubbin A.G."/>
            <person name="Shore J.S."/>
        </authorList>
    </citation>
    <scope>NUCLEOTIDE SEQUENCE</scope>
    <source>
        <strain evidence="4">F60SS</strain>
    </source>
</reference>
<dbReference type="EMBL" id="JAKUCV010005340">
    <property type="protein sequence ID" value="KAJ4831553.1"/>
    <property type="molecule type" value="Genomic_DNA"/>
</dbReference>
<dbReference type="AlphaFoldDB" id="A0A9Q0JBL8"/>
<proteinExistence type="predicted"/>
<dbReference type="InterPro" id="IPR002048">
    <property type="entry name" value="EF_hand_dom"/>
</dbReference>
<dbReference type="Gene3D" id="1.10.238.10">
    <property type="entry name" value="EF-hand"/>
    <property type="match status" value="1"/>
</dbReference>
<dbReference type="InterPro" id="IPR018247">
    <property type="entry name" value="EF_Hand_1_Ca_BS"/>
</dbReference>
<evidence type="ECO:0000313" key="5">
    <source>
        <dbReference type="Proteomes" id="UP001141552"/>
    </source>
</evidence>
<protein>
    <recommendedName>
        <fullName evidence="2">EF-hand domain-containing protein</fullName>
    </recommendedName>
</protein>
<feature type="domain" description="EF-hand" evidence="2">
    <location>
        <begin position="23"/>
        <end position="58"/>
    </location>
</feature>
<dbReference type="GO" id="GO:0005509">
    <property type="term" value="F:calcium ion binding"/>
    <property type="evidence" value="ECO:0007669"/>
    <property type="project" value="InterPro"/>
</dbReference>
<evidence type="ECO:0000259" key="2">
    <source>
        <dbReference type="PROSITE" id="PS50222"/>
    </source>
</evidence>
<keyword evidence="1" id="KW-0106">Calcium</keyword>
<dbReference type="Proteomes" id="UP001141552">
    <property type="component" value="Unassembled WGS sequence"/>
</dbReference>
<sequence>MSLLGGLGLHFHFHNKSAEAPPLTKAQLEKIFMKFDTNGDKCLSRAEMKKAFNYIGSNFPGFRATQALKYADANGDGQIDMQELDDLVNYAHKVGYNMK</sequence>
<dbReference type="EMBL" id="JAKUCV010004599">
    <property type="protein sequence ID" value="KAJ4834870.1"/>
    <property type="molecule type" value="Genomic_DNA"/>
</dbReference>
<accession>A0A9Q0JBL8</accession>
<evidence type="ECO:0000256" key="1">
    <source>
        <dbReference type="ARBA" id="ARBA00022837"/>
    </source>
</evidence>
<dbReference type="InterPro" id="IPR011992">
    <property type="entry name" value="EF-hand-dom_pair"/>
</dbReference>
<dbReference type="SUPFAM" id="SSF47473">
    <property type="entry name" value="EF-hand"/>
    <property type="match status" value="1"/>
</dbReference>
<dbReference type="OrthoDB" id="26525at2759"/>